<evidence type="ECO:0000256" key="1">
    <source>
        <dbReference type="SAM" id="Phobius"/>
    </source>
</evidence>
<evidence type="ECO:0000313" key="3">
    <source>
        <dbReference type="EMBL" id="PFH46945.1"/>
    </source>
</evidence>
<keyword evidence="1" id="KW-0472">Membrane</keyword>
<proteinExistence type="predicted"/>
<keyword evidence="1" id="KW-0812">Transmembrane</keyword>
<protein>
    <submittedName>
        <fullName evidence="3">Uncharacterized protein</fullName>
    </submittedName>
</protein>
<feature type="chain" id="PRO_5013106430" evidence="2">
    <location>
        <begin position="18"/>
        <end position="269"/>
    </location>
</feature>
<dbReference type="EMBL" id="KZ302146">
    <property type="protein sequence ID" value="PFH46945.1"/>
    <property type="molecule type" value="Genomic_DNA"/>
</dbReference>
<feature type="transmembrane region" description="Helical" evidence="1">
    <location>
        <begin position="199"/>
        <end position="222"/>
    </location>
</feature>
<keyword evidence="1" id="KW-1133">Transmembrane helix</keyword>
<gene>
    <name evidence="3" type="ORF">AMATHDRAFT_95755</name>
</gene>
<feature type="transmembrane region" description="Helical" evidence="1">
    <location>
        <begin position="27"/>
        <end position="48"/>
    </location>
</feature>
<feature type="transmembrane region" description="Helical" evidence="1">
    <location>
        <begin position="153"/>
        <end position="178"/>
    </location>
</feature>
<dbReference type="AlphaFoldDB" id="A0A2A9N8A9"/>
<keyword evidence="4" id="KW-1185">Reference proteome</keyword>
<feature type="non-terminal residue" evidence="3">
    <location>
        <position position="269"/>
    </location>
</feature>
<evidence type="ECO:0000256" key="2">
    <source>
        <dbReference type="SAM" id="SignalP"/>
    </source>
</evidence>
<name>A0A2A9N8A9_9AGAR</name>
<dbReference type="Proteomes" id="UP000242287">
    <property type="component" value="Unassembled WGS sequence"/>
</dbReference>
<feature type="transmembrane region" description="Helical" evidence="1">
    <location>
        <begin position="228"/>
        <end position="251"/>
    </location>
</feature>
<feature type="non-terminal residue" evidence="3">
    <location>
        <position position="1"/>
    </location>
</feature>
<reference evidence="3 4" key="1">
    <citation type="submission" date="2014-02" db="EMBL/GenBank/DDBJ databases">
        <title>Transposable element dynamics among asymbiotic and ectomycorrhizal Amanita fungi.</title>
        <authorList>
            <consortium name="DOE Joint Genome Institute"/>
            <person name="Hess J."/>
            <person name="Skrede I."/>
            <person name="Wolfe B."/>
            <person name="LaButti K."/>
            <person name="Ohm R.A."/>
            <person name="Grigoriev I.V."/>
            <person name="Pringle A."/>
        </authorList>
    </citation>
    <scope>NUCLEOTIDE SEQUENCE [LARGE SCALE GENOMIC DNA]</scope>
    <source>
        <strain evidence="3 4">SKay4041</strain>
    </source>
</reference>
<accession>A0A2A9N8A9</accession>
<evidence type="ECO:0000313" key="4">
    <source>
        <dbReference type="Proteomes" id="UP000242287"/>
    </source>
</evidence>
<keyword evidence="2" id="KW-0732">Signal</keyword>
<feature type="signal peptide" evidence="2">
    <location>
        <begin position="1"/>
        <end position="17"/>
    </location>
</feature>
<sequence>GMYAVLFSLCVYVLVYAKRLQGGVNKPLLITAIVMFVFSTIHVCVGLARGIFAFIQSKDEPLGALGYYAKIWLPISIFKQALYATNNVPFTQKSIVADGLVYRCYVVWGFRWRVVVLPLIMLLATTLCAYLAVYNFSQIHEGENVFASKIAEWGTALFSLSLATNVTVTTLIASRIWWISREANTVLGKKHGQKYNKAVIIIVESGAIYSISLLTLLVLYCVKSNAQYIVYDALAQIMGIVPTLIIVRVGLGVSTQAQQTYGVSTVPGS</sequence>
<organism evidence="3 4">
    <name type="scientific">Amanita thiersii Skay4041</name>
    <dbReference type="NCBI Taxonomy" id="703135"/>
    <lineage>
        <taxon>Eukaryota</taxon>
        <taxon>Fungi</taxon>
        <taxon>Dikarya</taxon>
        <taxon>Basidiomycota</taxon>
        <taxon>Agaricomycotina</taxon>
        <taxon>Agaricomycetes</taxon>
        <taxon>Agaricomycetidae</taxon>
        <taxon>Agaricales</taxon>
        <taxon>Pluteineae</taxon>
        <taxon>Amanitaceae</taxon>
        <taxon>Amanita</taxon>
    </lineage>
</organism>
<feature type="transmembrane region" description="Helical" evidence="1">
    <location>
        <begin position="112"/>
        <end position="133"/>
    </location>
</feature>
<dbReference type="OrthoDB" id="3354175at2759"/>